<gene>
    <name evidence="1" type="ORF">O6H91_07G077500</name>
</gene>
<proteinExistence type="predicted"/>
<keyword evidence="2" id="KW-1185">Reference proteome</keyword>
<evidence type="ECO:0000313" key="1">
    <source>
        <dbReference type="EMBL" id="KAJ7549987.1"/>
    </source>
</evidence>
<evidence type="ECO:0000313" key="2">
    <source>
        <dbReference type="Proteomes" id="UP001162992"/>
    </source>
</evidence>
<protein>
    <submittedName>
        <fullName evidence="1">Uncharacterized protein</fullName>
    </submittedName>
</protein>
<comment type="caution">
    <text evidence="1">The sequence shown here is derived from an EMBL/GenBank/DDBJ whole genome shotgun (WGS) entry which is preliminary data.</text>
</comment>
<organism evidence="1 2">
    <name type="scientific">Diphasiastrum complanatum</name>
    <name type="common">Issler's clubmoss</name>
    <name type="synonym">Lycopodium complanatum</name>
    <dbReference type="NCBI Taxonomy" id="34168"/>
    <lineage>
        <taxon>Eukaryota</taxon>
        <taxon>Viridiplantae</taxon>
        <taxon>Streptophyta</taxon>
        <taxon>Embryophyta</taxon>
        <taxon>Tracheophyta</taxon>
        <taxon>Lycopodiopsida</taxon>
        <taxon>Lycopodiales</taxon>
        <taxon>Lycopodiaceae</taxon>
        <taxon>Lycopodioideae</taxon>
        <taxon>Diphasiastrum</taxon>
    </lineage>
</organism>
<dbReference type="Proteomes" id="UP001162992">
    <property type="component" value="Chromosome 7"/>
</dbReference>
<reference evidence="2" key="1">
    <citation type="journal article" date="2024" name="Proc. Natl. Acad. Sci. U.S.A.">
        <title>Extraordinary preservation of gene collinearity over three hundred million years revealed in homosporous lycophytes.</title>
        <authorList>
            <person name="Li C."/>
            <person name="Wickell D."/>
            <person name="Kuo L.Y."/>
            <person name="Chen X."/>
            <person name="Nie B."/>
            <person name="Liao X."/>
            <person name="Peng D."/>
            <person name="Ji J."/>
            <person name="Jenkins J."/>
            <person name="Williams M."/>
            <person name="Shu S."/>
            <person name="Plott C."/>
            <person name="Barry K."/>
            <person name="Rajasekar S."/>
            <person name="Grimwood J."/>
            <person name="Han X."/>
            <person name="Sun S."/>
            <person name="Hou Z."/>
            <person name="He W."/>
            <person name="Dai G."/>
            <person name="Sun C."/>
            <person name="Schmutz J."/>
            <person name="Leebens-Mack J.H."/>
            <person name="Li F.W."/>
            <person name="Wang L."/>
        </authorList>
    </citation>
    <scope>NUCLEOTIDE SEQUENCE [LARGE SCALE GENOMIC DNA]</scope>
    <source>
        <strain evidence="2">cv. PW_Plant_1</strain>
    </source>
</reference>
<dbReference type="EMBL" id="CM055098">
    <property type="protein sequence ID" value="KAJ7549987.1"/>
    <property type="molecule type" value="Genomic_DNA"/>
</dbReference>
<name>A0ACC2D6V1_DIPCM</name>
<sequence length="571" mass="62985">MACHPWRCLYHSSSNATTVSLVLRNVRNFSPSLDHQQYLRPFTQPATVSVFAHSSEGLAGRVSFFPHNQRSAAYRMLQIESKLLKGARYGGKIWRRHTLWPPVAICGFATCARVSSEGKIASSRDNVMDILEERGLIESVTGEKLRQACSDAKPLKVYCGFDPTAASLHLGNLLGIIVLAWFQRCGHVPVVLLGGATARVGDPSGKSTERPVLDEVTIQNNLSGIQAVLSNILKAHKFPSSSPFVEETEASSSKVFFSPVFVNNYEWWKEFSLLEFLRDVGKHARVGTMMAKENVKRRLASEEGISFTEFTYQLLQGYDFVYLYKNEGVSVQIGGSDQWGNITAGTDLIRRLLQEDSAYGLTFPLLVKSDGTKFGKSEGGAIWLSPSFLSPYKFYQHLFLTPDSDVIKFLKMLTFIGLPEINKIEEAMGSSEYVPNTAQKKLAEEVTRFVHGEEGLADALKATEALTPGADTPLDWQAIEAIAQDVPSSHLPLETVVGSALVDVCVTAGLFPSKGAVRRLIKQGGLYLNNEKVEDEGKILEAVDVIDAKMFLLSAGKKNKMVVRVEQYSQS</sequence>
<accession>A0ACC2D6V1</accession>